<dbReference type="KEGG" id="hhy:Halhy_4065"/>
<dbReference type="STRING" id="760192.Halhy_4065"/>
<dbReference type="Proteomes" id="UP000008461">
    <property type="component" value="Chromosome"/>
</dbReference>
<feature type="transmembrane region" description="Helical" evidence="1">
    <location>
        <begin position="114"/>
        <end position="134"/>
    </location>
</feature>
<feature type="transmembrane region" description="Helical" evidence="1">
    <location>
        <begin position="7"/>
        <end position="29"/>
    </location>
</feature>
<dbReference type="Pfam" id="PF08570">
    <property type="entry name" value="DUF1761"/>
    <property type="match status" value="1"/>
</dbReference>
<organism evidence="2 3">
    <name type="scientific">Haliscomenobacter hydrossis (strain ATCC 27775 / DSM 1100 / LMG 10767 / O)</name>
    <dbReference type="NCBI Taxonomy" id="760192"/>
    <lineage>
        <taxon>Bacteria</taxon>
        <taxon>Pseudomonadati</taxon>
        <taxon>Bacteroidota</taxon>
        <taxon>Saprospiria</taxon>
        <taxon>Saprospirales</taxon>
        <taxon>Haliscomenobacteraceae</taxon>
        <taxon>Haliscomenobacter</taxon>
    </lineage>
</organism>
<name>F4L6V8_HALH1</name>
<feature type="transmembrane region" description="Helical" evidence="1">
    <location>
        <begin position="76"/>
        <end position="94"/>
    </location>
</feature>
<dbReference type="AlphaFoldDB" id="F4L6V8"/>
<keyword evidence="3" id="KW-1185">Reference proteome</keyword>
<keyword evidence="1" id="KW-0812">Transmembrane</keyword>
<evidence type="ECO:0000313" key="3">
    <source>
        <dbReference type="Proteomes" id="UP000008461"/>
    </source>
</evidence>
<proteinExistence type="predicted"/>
<keyword evidence="1" id="KW-0472">Membrane</keyword>
<evidence type="ECO:0000256" key="1">
    <source>
        <dbReference type="SAM" id="Phobius"/>
    </source>
</evidence>
<sequence length="137" mass="14477">MDSTKLLLGTLAGFLGYFLSGFLMYTIVFKNALASAMPNMNAAQTEPNMAALVFGNLVSAFLLALIFERWASIRTLQTGAVAGGIIGLLIALGYDSMIHGTSNLMTWGGVFLDGIVYAIISAIAGALIGFTLGYNRK</sequence>
<dbReference type="EMBL" id="CP002691">
    <property type="protein sequence ID" value="AEE51913.1"/>
    <property type="molecule type" value="Genomic_DNA"/>
</dbReference>
<evidence type="ECO:0008006" key="4">
    <source>
        <dbReference type="Google" id="ProtNLM"/>
    </source>
</evidence>
<accession>F4L6V8</accession>
<evidence type="ECO:0000313" key="2">
    <source>
        <dbReference type="EMBL" id="AEE51913.1"/>
    </source>
</evidence>
<dbReference type="RefSeq" id="WP_013766451.1">
    <property type="nucleotide sequence ID" value="NC_015510.1"/>
</dbReference>
<dbReference type="InterPro" id="IPR013879">
    <property type="entry name" value="DUF1761"/>
</dbReference>
<gene>
    <name evidence="2" type="ordered locus">Halhy_4065</name>
</gene>
<protein>
    <recommendedName>
        <fullName evidence="4">DUF1761 domain-containing protein</fullName>
    </recommendedName>
</protein>
<feature type="transmembrane region" description="Helical" evidence="1">
    <location>
        <begin position="49"/>
        <end position="67"/>
    </location>
</feature>
<dbReference type="OrthoDB" id="1437499at2"/>
<keyword evidence="1" id="KW-1133">Transmembrane helix</keyword>
<reference evidence="2 3" key="1">
    <citation type="journal article" date="2011" name="Stand. Genomic Sci.">
        <title>Complete genome sequence of Haliscomenobacter hydrossis type strain (O).</title>
        <authorList>
            <consortium name="US DOE Joint Genome Institute (JGI-PGF)"/>
            <person name="Daligault H."/>
            <person name="Lapidus A."/>
            <person name="Zeytun A."/>
            <person name="Nolan M."/>
            <person name="Lucas S."/>
            <person name="Del Rio T.G."/>
            <person name="Tice H."/>
            <person name="Cheng J.F."/>
            <person name="Tapia R."/>
            <person name="Han C."/>
            <person name="Goodwin L."/>
            <person name="Pitluck S."/>
            <person name="Liolios K."/>
            <person name="Pagani I."/>
            <person name="Ivanova N."/>
            <person name="Huntemann M."/>
            <person name="Mavromatis K."/>
            <person name="Mikhailova N."/>
            <person name="Pati A."/>
            <person name="Chen A."/>
            <person name="Palaniappan K."/>
            <person name="Land M."/>
            <person name="Hauser L."/>
            <person name="Brambilla E.M."/>
            <person name="Rohde M."/>
            <person name="Verbarg S."/>
            <person name="Goker M."/>
            <person name="Bristow J."/>
            <person name="Eisen J.A."/>
            <person name="Markowitz V."/>
            <person name="Hugenholtz P."/>
            <person name="Kyrpides N.C."/>
            <person name="Klenk H.P."/>
            <person name="Woyke T."/>
        </authorList>
    </citation>
    <scope>NUCLEOTIDE SEQUENCE [LARGE SCALE GENOMIC DNA]</scope>
    <source>
        <strain evidence="3">ATCC 27775 / DSM 1100 / LMG 10767 / O</strain>
    </source>
</reference>
<reference key="2">
    <citation type="submission" date="2011-04" db="EMBL/GenBank/DDBJ databases">
        <title>Complete sequence of chromosome of Haliscomenobacter hydrossis DSM 1100.</title>
        <authorList>
            <consortium name="US DOE Joint Genome Institute (JGI-PGF)"/>
            <person name="Lucas S."/>
            <person name="Han J."/>
            <person name="Lapidus A."/>
            <person name="Bruce D."/>
            <person name="Goodwin L."/>
            <person name="Pitluck S."/>
            <person name="Peters L."/>
            <person name="Kyrpides N."/>
            <person name="Mavromatis K."/>
            <person name="Ivanova N."/>
            <person name="Ovchinnikova G."/>
            <person name="Pagani I."/>
            <person name="Daligault H."/>
            <person name="Detter J.C."/>
            <person name="Han C."/>
            <person name="Land M."/>
            <person name="Hauser L."/>
            <person name="Markowitz V."/>
            <person name="Cheng J.-F."/>
            <person name="Hugenholtz P."/>
            <person name="Woyke T."/>
            <person name="Wu D."/>
            <person name="Verbarg S."/>
            <person name="Frueling A."/>
            <person name="Brambilla E."/>
            <person name="Klenk H.-P."/>
            <person name="Eisen J.A."/>
        </authorList>
    </citation>
    <scope>NUCLEOTIDE SEQUENCE</scope>
    <source>
        <strain>DSM 1100</strain>
    </source>
</reference>
<dbReference type="HOGENOM" id="CLU_1862377_0_0_10"/>